<proteinExistence type="predicted"/>
<dbReference type="PRINTS" id="PR00184">
    <property type="entry name" value="NEISSPPORIN"/>
</dbReference>
<dbReference type="PANTHER" id="PTHR34501:SF9">
    <property type="entry name" value="MAJOR OUTER MEMBRANE PROTEIN P.IA"/>
    <property type="match status" value="1"/>
</dbReference>
<dbReference type="GO" id="GO:0015288">
    <property type="term" value="F:porin activity"/>
    <property type="evidence" value="ECO:0007669"/>
    <property type="project" value="UniProtKB-KW"/>
</dbReference>
<dbReference type="InterPro" id="IPR050298">
    <property type="entry name" value="Gram-neg_bact_OMP"/>
</dbReference>
<dbReference type="AlphaFoldDB" id="A0A1S2N989"/>
<keyword evidence="3" id="KW-0813">Transport</keyword>
<dbReference type="EMBL" id="JRYB01000001">
    <property type="protein sequence ID" value="OIJ41636.1"/>
    <property type="molecule type" value="Genomic_DNA"/>
</dbReference>
<evidence type="ECO:0000256" key="4">
    <source>
        <dbReference type="ARBA" id="ARBA00022452"/>
    </source>
</evidence>
<evidence type="ECO:0000313" key="15">
    <source>
        <dbReference type="Proteomes" id="UP000180246"/>
    </source>
</evidence>
<gene>
    <name evidence="14" type="ORF">LO55_4980</name>
</gene>
<reference evidence="14 15" key="1">
    <citation type="submission" date="2014-10" db="EMBL/GenBank/DDBJ databases">
        <authorList>
            <person name="Seo M.-J."/>
            <person name="Seok Y.J."/>
            <person name="Cha I.-T."/>
        </authorList>
    </citation>
    <scope>NUCLEOTIDE SEQUENCE [LARGE SCALE GENOMIC DNA]</scope>
    <source>
        <strain evidence="14 15">NEU</strain>
    </source>
</reference>
<feature type="chain" id="PRO_5010189511" evidence="12">
    <location>
        <begin position="21"/>
        <end position="342"/>
    </location>
</feature>
<keyword evidence="8" id="KW-0626">Porin</keyword>
<dbReference type="PANTHER" id="PTHR34501">
    <property type="entry name" value="PROTEIN YDDL-RELATED"/>
    <property type="match status" value="1"/>
</dbReference>
<sequence length="342" mass="36089">MKYKFLAAAVLSSLPLFAQAQTNVQIYGVMDAAIALEDTDAPGQDRRTTVSSGNQSSSRLGFRGTEDLGNGLKALFNIEAGVSLDTGATDSQTFGRRAVVGLQGEFGTLTVGREYSPIAAVAAASDINGQGLYGSNLSAFGTSRLTRRLANSVNYKSNSLSGFVVNAAYSTGETTVDPSGDLLGASLEYKNGGLYLGAGYHTIERLTEGDDKEMAFGAGYNFGAFEIKGNWMKAELEGAGNAVNPEYTNANIGASYAVGANKFFLNFQQQKLDNTDAKGNTVSVSYTYSLSKRTNIYTTYAQLRNNSRGVFGINASSNNVTPPATALGADPSVFTVGLRHSF</sequence>
<evidence type="ECO:0000256" key="9">
    <source>
        <dbReference type="ARBA" id="ARBA00023136"/>
    </source>
</evidence>
<dbReference type="GO" id="GO:0009279">
    <property type="term" value="C:cell outer membrane"/>
    <property type="evidence" value="ECO:0007669"/>
    <property type="project" value="UniProtKB-SubCell"/>
</dbReference>
<dbReference type="RefSeq" id="WP_005669326.1">
    <property type="nucleotide sequence ID" value="NZ_JRYB01000001.1"/>
</dbReference>
<evidence type="ECO:0000256" key="1">
    <source>
        <dbReference type="ARBA" id="ARBA00004571"/>
    </source>
</evidence>
<dbReference type="Gene3D" id="2.40.160.10">
    <property type="entry name" value="Porin"/>
    <property type="match status" value="1"/>
</dbReference>
<dbReference type="PRINTS" id="PR00182">
    <property type="entry name" value="ECOLNEIPORIN"/>
</dbReference>
<evidence type="ECO:0000256" key="11">
    <source>
        <dbReference type="SAM" id="MobiDB-lite"/>
    </source>
</evidence>
<evidence type="ECO:0000256" key="3">
    <source>
        <dbReference type="ARBA" id="ARBA00022448"/>
    </source>
</evidence>
<accession>A0A1S2N989</accession>
<evidence type="ECO:0000256" key="12">
    <source>
        <dbReference type="SAM" id="SignalP"/>
    </source>
</evidence>
<name>A0A1S2N989_9BURK</name>
<keyword evidence="5" id="KW-0812">Transmembrane</keyword>
<dbReference type="Proteomes" id="UP000180246">
    <property type="component" value="Unassembled WGS sequence"/>
</dbReference>
<evidence type="ECO:0000256" key="6">
    <source>
        <dbReference type="ARBA" id="ARBA00022729"/>
    </source>
</evidence>
<evidence type="ECO:0000256" key="8">
    <source>
        <dbReference type="ARBA" id="ARBA00023114"/>
    </source>
</evidence>
<keyword evidence="10" id="KW-0998">Cell outer membrane</keyword>
<evidence type="ECO:0000313" key="14">
    <source>
        <dbReference type="EMBL" id="OIJ41636.1"/>
    </source>
</evidence>
<organism evidence="14 15">
    <name type="scientific">Massilia timonae</name>
    <dbReference type="NCBI Taxonomy" id="47229"/>
    <lineage>
        <taxon>Bacteria</taxon>
        <taxon>Pseudomonadati</taxon>
        <taxon>Pseudomonadota</taxon>
        <taxon>Betaproteobacteria</taxon>
        <taxon>Burkholderiales</taxon>
        <taxon>Oxalobacteraceae</taxon>
        <taxon>Telluria group</taxon>
        <taxon>Massilia</taxon>
    </lineage>
</organism>
<keyword evidence="6 12" id="KW-0732">Signal</keyword>
<comment type="caution">
    <text evidence="14">The sequence shown here is derived from an EMBL/GenBank/DDBJ whole genome shotgun (WGS) entry which is preliminary data.</text>
</comment>
<dbReference type="InterPro" id="IPR023614">
    <property type="entry name" value="Porin_dom_sf"/>
</dbReference>
<feature type="compositionally biased region" description="Polar residues" evidence="11">
    <location>
        <begin position="49"/>
        <end position="59"/>
    </location>
</feature>
<dbReference type="InterPro" id="IPR033900">
    <property type="entry name" value="Gram_neg_porin_domain"/>
</dbReference>
<feature type="domain" description="Porin" evidence="13">
    <location>
        <begin position="7"/>
        <end position="306"/>
    </location>
</feature>
<dbReference type="InterPro" id="IPR002299">
    <property type="entry name" value="Porin_Neis"/>
</dbReference>
<dbReference type="SUPFAM" id="SSF56935">
    <property type="entry name" value="Porins"/>
    <property type="match status" value="1"/>
</dbReference>
<dbReference type="InterPro" id="IPR001702">
    <property type="entry name" value="Porin_Gram-ve"/>
</dbReference>
<evidence type="ECO:0000256" key="10">
    <source>
        <dbReference type="ARBA" id="ARBA00023237"/>
    </source>
</evidence>
<evidence type="ECO:0000256" key="5">
    <source>
        <dbReference type="ARBA" id="ARBA00022692"/>
    </source>
</evidence>
<keyword evidence="7" id="KW-0406">Ion transport</keyword>
<comment type="subunit">
    <text evidence="2">Homotrimer.</text>
</comment>
<dbReference type="CDD" id="cd00342">
    <property type="entry name" value="gram_neg_porins"/>
    <property type="match status" value="1"/>
</dbReference>
<evidence type="ECO:0000256" key="7">
    <source>
        <dbReference type="ARBA" id="ARBA00023065"/>
    </source>
</evidence>
<evidence type="ECO:0000259" key="13">
    <source>
        <dbReference type="Pfam" id="PF13609"/>
    </source>
</evidence>
<comment type="subcellular location">
    <subcellularLocation>
        <location evidence="1">Cell outer membrane</location>
        <topology evidence="1">Multi-pass membrane protein</topology>
    </subcellularLocation>
</comment>
<evidence type="ECO:0000256" key="2">
    <source>
        <dbReference type="ARBA" id="ARBA00011233"/>
    </source>
</evidence>
<feature type="signal peptide" evidence="12">
    <location>
        <begin position="1"/>
        <end position="20"/>
    </location>
</feature>
<feature type="region of interest" description="Disordered" evidence="11">
    <location>
        <begin position="40"/>
        <end position="60"/>
    </location>
</feature>
<keyword evidence="4" id="KW-1134">Transmembrane beta strand</keyword>
<dbReference type="Pfam" id="PF13609">
    <property type="entry name" value="Porin_4"/>
    <property type="match status" value="1"/>
</dbReference>
<dbReference type="GO" id="GO:0046930">
    <property type="term" value="C:pore complex"/>
    <property type="evidence" value="ECO:0007669"/>
    <property type="project" value="UniProtKB-KW"/>
</dbReference>
<dbReference type="GO" id="GO:0034220">
    <property type="term" value="P:monoatomic ion transmembrane transport"/>
    <property type="evidence" value="ECO:0007669"/>
    <property type="project" value="InterPro"/>
</dbReference>
<protein>
    <submittedName>
        <fullName evidence="14">Gram-negative porin family protein</fullName>
    </submittedName>
</protein>
<keyword evidence="9" id="KW-0472">Membrane</keyword>